<dbReference type="InterPro" id="IPR011933">
    <property type="entry name" value="Double_TM_dom"/>
</dbReference>
<evidence type="ECO:0000256" key="3">
    <source>
        <dbReference type="ARBA" id="ARBA00022989"/>
    </source>
</evidence>
<dbReference type="SMART" id="SM00327">
    <property type="entry name" value="VWA"/>
    <property type="match status" value="1"/>
</dbReference>
<dbReference type="EMBL" id="BAFN01000001">
    <property type="protein sequence ID" value="GAN31650.1"/>
    <property type="molecule type" value="Genomic_DNA"/>
</dbReference>
<dbReference type="Proteomes" id="UP000032309">
    <property type="component" value="Unassembled WGS sequence"/>
</dbReference>
<evidence type="ECO:0000256" key="5">
    <source>
        <dbReference type="SAM" id="Phobius"/>
    </source>
</evidence>
<dbReference type="Pfam" id="PF07584">
    <property type="entry name" value="BatA"/>
    <property type="match status" value="1"/>
</dbReference>
<evidence type="ECO:0000256" key="4">
    <source>
        <dbReference type="ARBA" id="ARBA00023136"/>
    </source>
</evidence>
<accession>A0ABQ0JSE7</accession>
<dbReference type="PROSITE" id="PS50234">
    <property type="entry name" value="VWFA"/>
    <property type="match status" value="1"/>
</dbReference>
<keyword evidence="2 5" id="KW-0812">Transmembrane</keyword>
<dbReference type="PRINTS" id="PR00453">
    <property type="entry name" value="VWFADOMAIN"/>
</dbReference>
<protein>
    <submittedName>
        <fullName evidence="7">von Willebrand factor type A protein</fullName>
    </submittedName>
</protein>
<dbReference type="InterPro" id="IPR033881">
    <property type="entry name" value="vWA_BatA_type"/>
</dbReference>
<evidence type="ECO:0000256" key="1">
    <source>
        <dbReference type="ARBA" id="ARBA00022475"/>
    </source>
</evidence>
<feature type="transmembrane region" description="Helical" evidence="5">
    <location>
        <begin position="6"/>
        <end position="23"/>
    </location>
</feature>
<proteinExistence type="predicted"/>
<feature type="transmembrane region" description="Helical" evidence="5">
    <location>
        <begin position="50"/>
        <end position="70"/>
    </location>
</feature>
<comment type="caution">
    <text evidence="7">The sequence shown here is derived from an EMBL/GenBank/DDBJ whole genome shotgun (WGS) entry which is preliminary data.</text>
</comment>
<keyword evidence="1" id="KW-1003">Cell membrane</keyword>
<dbReference type="PANTHER" id="PTHR22550">
    <property type="entry name" value="SPORE GERMINATION PROTEIN"/>
    <property type="match status" value="1"/>
</dbReference>
<evidence type="ECO:0000313" key="8">
    <source>
        <dbReference type="Proteomes" id="UP000032309"/>
    </source>
</evidence>
<evidence type="ECO:0000313" key="7">
    <source>
        <dbReference type="EMBL" id="GAN31650.1"/>
    </source>
</evidence>
<feature type="transmembrane region" description="Helical" evidence="5">
    <location>
        <begin position="304"/>
        <end position="322"/>
    </location>
</feature>
<feature type="domain" description="VWFA" evidence="6">
    <location>
        <begin position="87"/>
        <end position="285"/>
    </location>
</feature>
<keyword evidence="8" id="KW-1185">Reference proteome</keyword>
<dbReference type="PANTHER" id="PTHR22550:SF5">
    <property type="entry name" value="LEUCINE ZIPPER PROTEIN 4"/>
    <property type="match status" value="1"/>
</dbReference>
<sequence>MIFHDPLLLLLLVVIPPLVYWSFHRRGTSQVLFSSLDTVKKLKPSFWQRYRYVLIILRSAAIVLLVIALARPQYGNEQTKVTTEGIDIVLAVDVSGSMLAEDFEIGGRRHNRLYVIKQVVKEFIQKRTNDRIGLVVFAGRAYTQCPMTLDYGMLLQLLEKAEIGMVEDGTAIGSGIGSSVDRLKNTKAKSKVIILLTDGRNNAGEIDPFTAAEIARTFGIRIYTIGAGTKGLAPFPAVDLFGNTVMKQVKIDIDDDALREVAKITDGRYYRATDTESLKEIYSQIDKLEKTESEVTQYTEYHELFHYFLLPAFGLLLFELGMTKTKFRKIP</sequence>
<reference evidence="8" key="1">
    <citation type="journal article" date="2015" name="Genome Announc.">
        <title>Draft Genome Sequence of an Anaerobic Ammonium-Oxidizing Bacterium, "Candidatus Brocadia sinica".</title>
        <authorList>
            <person name="Oshiki M."/>
            <person name="Shinyako-Hata K."/>
            <person name="Satoh H."/>
            <person name="Okabe S."/>
        </authorList>
    </citation>
    <scope>NUCLEOTIDE SEQUENCE [LARGE SCALE GENOMIC DNA]</scope>
    <source>
        <strain evidence="8">JPN1</strain>
    </source>
</reference>
<evidence type="ECO:0000259" key="6">
    <source>
        <dbReference type="PROSITE" id="PS50234"/>
    </source>
</evidence>
<dbReference type="RefSeq" id="WP_052561436.1">
    <property type="nucleotide sequence ID" value="NZ_BAFN01000001.1"/>
</dbReference>
<gene>
    <name evidence="7" type="ORF">BROSI_A0151</name>
</gene>
<dbReference type="InterPro" id="IPR002035">
    <property type="entry name" value="VWF_A"/>
</dbReference>
<organism evidence="7 8">
    <name type="scientific">Candidatus Brocadia sinica JPN1</name>
    <dbReference type="NCBI Taxonomy" id="1197129"/>
    <lineage>
        <taxon>Bacteria</taxon>
        <taxon>Pseudomonadati</taxon>
        <taxon>Planctomycetota</taxon>
        <taxon>Candidatus Brocadiia</taxon>
        <taxon>Candidatus Brocadiales</taxon>
        <taxon>Candidatus Brocadiaceae</taxon>
        <taxon>Candidatus Brocadia</taxon>
    </lineage>
</organism>
<dbReference type="CDD" id="cd01467">
    <property type="entry name" value="vWA_BatA_type"/>
    <property type="match status" value="1"/>
</dbReference>
<keyword evidence="4 5" id="KW-0472">Membrane</keyword>
<name>A0ABQ0JSE7_9BACT</name>
<dbReference type="SUPFAM" id="SSF53300">
    <property type="entry name" value="vWA-like"/>
    <property type="match status" value="1"/>
</dbReference>
<keyword evidence="3 5" id="KW-1133">Transmembrane helix</keyword>
<dbReference type="InterPro" id="IPR024163">
    <property type="entry name" value="Aerotolerance_reg_N"/>
</dbReference>
<dbReference type="Pfam" id="PF00092">
    <property type="entry name" value="VWA"/>
    <property type="match status" value="1"/>
</dbReference>
<dbReference type="InterPro" id="IPR050768">
    <property type="entry name" value="UPF0353/GerABKA_families"/>
</dbReference>
<dbReference type="NCBIfam" id="TIGR02226">
    <property type="entry name" value="two_anch"/>
    <property type="match status" value="1"/>
</dbReference>
<dbReference type="Gene3D" id="3.40.50.410">
    <property type="entry name" value="von Willebrand factor, type A domain"/>
    <property type="match status" value="1"/>
</dbReference>
<dbReference type="InterPro" id="IPR036465">
    <property type="entry name" value="vWFA_dom_sf"/>
</dbReference>
<evidence type="ECO:0000256" key="2">
    <source>
        <dbReference type="ARBA" id="ARBA00022692"/>
    </source>
</evidence>